<evidence type="ECO:0000313" key="2">
    <source>
        <dbReference type="Proteomes" id="UP000320791"/>
    </source>
</evidence>
<dbReference type="Pfam" id="PF00756">
    <property type="entry name" value="Esterase"/>
    <property type="match status" value="1"/>
</dbReference>
<dbReference type="Proteomes" id="UP000320791">
    <property type="component" value="Unassembled WGS sequence"/>
</dbReference>
<dbReference type="GO" id="GO:0016747">
    <property type="term" value="F:acyltransferase activity, transferring groups other than amino-acyl groups"/>
    <property type="evidence" value="ECO:0007669"/>
    <property type="project" value="TreeGrafter"/>
</dbReference>
<dbReference type="InterPro" id="IPR050583">
    <property type="entry name" value="Mycobacterial_A85_antigen"/>
</dbReference>
<name>A0A5C5UQ88_9CORY</name>
<reference evidence="1 2" key="1">
    <citation type="submission" date="2019-08" db="EMBL/GenBank/DDBJ databases">
        <authorList>
            <person name="Lei W."/>
        </authorList>
    </citation>
    <scope>NUCLEOTIDE SEQUENCE [LARGE SCALE GENOMIC DNA]</scope>
    <source>
        <strain evidence="1 2">CCUG 58627</strain>
    </source>
</reference>
<dbReference type="EMBL" id="VOHM01000004">
    <property type="protein sequence ID" value="TWT28484.1"/>
    <property type="molecule type" value="Genomic_DNA"/>
</dbReference>
<evidence type="ECO:0000313" key="1">
    <source>
        <dbReference type="EMBL" id="TWT28484.1"/>
    </source>
</evidence>
<proteinExistence type="predicted"/>
<dbReference type="PANTHER" id="PTHR48098:SF1">
    <property type="entry name" value="DIACYLGLYCEROL ACYLTRANSFERASE_MYCOLYLTRANSFERASE AG85A"/>
    <property type="match status" value="1"/>
</dbReference>
<evidence type="ECO:0008006" key="3">
    <source>
        <dbReference type="Google" id="ProtNLM"/>
    </source>
</evidence>
<comment type="caution">
    <text evidence="1">The sequence shown here is derived from an EMBL/GenBank/DDBJ whole genome shotgun (WGS) entry which is preliminary data.</text>
</comment>
<dbReference type="PANTHER" id="PTHR48098">
    <property type="entry name" value="ENTEROCHELIN ESTERASE-RELATED"/>
    <property type="match status" value="1"/>
</dbReference>
<dbReference type="Gene3D" id="3.40.50.1820">
    <property type="entry name" value="alpha/beta hydrolase"/>
    <property type="match status" value="1"/>
</dbReference>
<dbReference type="SUPFAM" id="SSF53474">
    <property type="entry name" value="alpha/beta-Hydrolases"/>
    <property type="match status" value="1"/>
</dbReference>
<dbReference type="RefSeq" id="WP_146323569.1">
    <property type="nucleotide sequence ID" value="NZ_BAABLR010000014.1"/>
</dbReference>
<accession>A0A5C5UQ88</accession>
<dbReference type="InterPro" id="IPR000801">
    <property type="entry name" value="Esterase-like"/>
</dbReference>
<protein>
    <recommendedName>
        <fullName evidence="3">Esterase family protein</fullName>
    </recommendedName>
</protein>
<sequence>MSYLRSAYNHAVTRFSRMPNASGRIEILLCWLHRHGIRTLPFPAVFRGDAVYLPPARGAYVDTRLARRTRDADTGVERWWVESPAMRREVQVQVLRIGDPNVPAPLLLLLDGSSAPTNNGWLNGGRITETLRNDNVVVVMPTEASGSHYADWLSEDPTLGHMRWETFLTAELPKLLDNRTNGLNCNGTRVIAGLSMGAGAAVRLANTHPNVFHGVIGISGCYSTTDPVGWEYHNAITRCVGGNTRHLWNAETRRRADVALNPTGLRNTPVYLFTADGRITARDLEYHAERPFQELLGSVLLEFASWCCTERLDAAMSAAGHHNYRVVYQRGGIHDWIYCSEQLRAGWDWILPRLP</sequence>
<organism evidence="1 2">
    <name type="scientific">Corynebacterium canis</name>
    <dbReference type="NCBI Taxonomy" id="679663"/>
    <lineage>
        <taxon>Bacteria</taxon>
        <taxon>Bacillati</taxon>
        <taxon>Actinomycetota</taxon>
        <taxon>Actinomycetes</taxon>
        <taxon>Mycobacteriales</taxon>
        <taxon>Corynebacteriaceae</taxon>
        <taxon>Corynebacterium</taxon>
    </lineage>
</organism>
<dbReference type="OrthoDB" id="4510758at2"/>
<dbReference type="AlphaFoldDB" id="A0A5C5UQ88"/>
<dbReference type="InterPro" id="IPR029058">
    <property type="entry name" value="AB_hydrolase_fold"/>
</dbReference>
<gene>
    <name evidence="1" type="ORF">FRX94_02620</name>
</gene>
<keyword evidence="2" id="KW-1185">Reference proteome</keyword>